<name>A0A4R7ZWY2_9ACTN</name>
<protein>
    <submittedName>
        <fullName evidence="2">Dihydrofolate reductase</fullName>
    </submittedName>
</protein>
<comment type="caution">
    <text evidence="2">The sequence shown here is derived from an EMBL/GenBank/DDBJ whole genome shotgun (WGS) entry which is preliminary data.</text>
</comment>
<sequence>MGRLVNSTYVTLDGVIESPQDWPSLASFSESGGRIQLELLQASDAVLMGRRTYEGFVPVWTSMSGDPYSDRINAMPKYVASTTLTDPKWNNTTVIDGDLAEYVANLKDEGNLVQYGFGAVSRPLLQAGLIDELRLWLHPFFVGRGDLIYQDSLTATFDLNDVTRLDSGVVILTYTKP</sequence>
<dbReference type="GO" id="GO:0008703">
    <property type="term" value="F:5-amino-6-(5-phosphoribosylamino)uracil reductase activity"/>
    <property type="evidence" value="ECO:0007669"/>
    <property type="project" value="InterPro"/>
</dbReference>
<dbReference type="Gene3D" id="3.40.430.10">
    <property type="entry name" value="Dihydrofolate Reductase, subunit A"/>
    <property type="match status" value="1"/>
</dbReference>
<evidence type="ECO:0000313" key="3">
    <source>
        <dbReference type="Proteomes" id="UP000295447"/>
    </source>
</evidence>
<organism evidence="2 3">
    <name type="scientific">Kribbella kalugense</name>
    <dbReference type="NCBI Taxonomy" id="2512221"/>
    <lineage>
        <taxon>Bacteria</taxon>
        <taxon>Bacillati</taxon>
        <taxon>Actinomycetota</taxon>
        <taxon>Actinomycetes</taxon>
        <taxon>Propionibacteriales</taxon>
        <taxon>Kribbellaceae</taxon>
        <taxon>Kribbella</taxon>
    </lineage>
</organism>
<dbReference type="PANTHER" id="PTHR38011">
    <property type="entry name" value="DIHYDROFOLATE REDUCTASE FAMILY PROTEIN (AFU_ORTHOLOGUE AFUA_8G06820)"/>
    <property type="match status" value="1"/>
</dbReference>
<dbReference type="Pfam" id="PF01872">
    <property type="entry name" value="RibD_C"/>
    <property type="match status" value="1"/>
</dbReference>
<evidence type="ECO:0000313" key="2">
    <source>
        <dbReference type="EMBL" id="TDW21408.1"/>
    </source>
</evidence>
<keyword evidence="3" id="KW-1185">Reference proteome</keyword>
<dbReference type="PANTHER" id="PTHR38011:SF11">
    <property type="entry name" value="2,5-DIAMINO-6-RIBOSYLAMINO-4(3H)-PYRIMIDINONE 5'-PHOSPHATE REDUCTASE"/>
    <property type="match status" value="1"/>
</dbReference>
<dbReference type="AlphaFoldDB" id="A0A4R7ZWY2"/>
<accession>A0A4R7ZWY2</accession>
<evidence type="ECO:0000259" key="1">
    <source>
        <dbReference type="Pfam" id="PF01872"/>
    </source>
</evidence>
<feature type="domain" description="Bacterial bifunctional deaminase-reductase C-terminal" evidence="1">
    <location>
        <begin position="8"/>
        <end position="170"/>
    </location>
</feature>
<dbReference type="SUPFAM" id="SSF53597">
    <property type="entry name" value="Dihydrofolate reductase-like"/>
    <property type="match status" value="1"/>
</dbReference>
<proteinExistence type="predicted"/>
<reference evidence="2 3" key="1">
    <citation type="submission" date="2019-03" db="EMBL/GenBank/DDBJ databases">
        <title>Genomic Encyclopedia of Type Strains, Phase III (KMG-III): the genomes of soil and plant-associated and newly described type strains.</title>
        <authorList>
            <person name="Whitman W."/>
        </authorList>
    </citation>
    <scope>NUCLEOTIDE SEQUENCE [LARGE SCALE GENOMIC DNA]</scope>
    <source>
        <strain evidence="2 3">VKM Ac-2570</strain>
    </source>
</reference>
<dbReference type="InterPro" id="IPR024072">
    <property type="entry name" value="DHFR-like_dom_sf"/>
</dbReference>
<dbReference type="InterPro" id="IPR050765">
    <property type="entry name" value="Riboflavin_Biosynth_HTPR"/>
</dbReference>
<gene>
    <name evidence="2" type="ORF">EV650_0232</name>
</gene>
<dbReference type="EMBL" id="SODF01000001">
    <property type="protein sequence ID" value="TDW21408.1"/>
    <property type="molecule type" value="Genomic_DNA"/>
</dbReference>
<dbReference type="GO" id="GO:0009231">
    <property type="term" value="P:riboflavin biosynthetic process"/>
    <property type="evidence" value="ECO:0007669"/>
    <property type="project" value="InterPro"/>
</dbReference>
<dbReference type="InterPro" id="IPR002734">
    <property type="entry name" value="RibDG_C"/>
</dbReference>
<dbReference type="RefSeq" id="WP_134114432.1">
    <property type="nucleotide sequence ID" value="NZ_SODF01000001.1"/>
</dbReference>
<dbReference type="Proteomes" id="UP000295447">
    <property type="component" value="Unassembled WGS sequence"/>
</dbReference>
<dbReference type="OrthoDB" id="3471498at2"/>